<dbReference type="NCBIfam" id="NF009222">
    <property type="entry name" value="PRK12570.1"/>
    <property type="match status" value="1"/>
</dbReference>
<dbReference type="GO" id="GO:0097173">
    <property type="term" value="P:N-acetylmuramic acid catabolic process"/>
    <property type="evidence" value="ECO:0007669"/>
    <property type="project" value="UniProtKB-UniPathway"/>
</dbReference>
<dbReference type="RefSeq" id="WP_087059002.1">
    <property type="nucleotide sequence ID" value="NZ_JBGQQG010000068.1"/>
</dbReference>
<dbReference type="InterPro" id="IPR005488">
    <property type="entry name" value="Etherase_MurQ"/>
</dbReference>
<gene>
    <name evidence="12 14" type="primary">murQ</name>
    <name evidence="14" type="ORF">FEZ48_12900</name>
</gene>
<feature type="domain" description="SIS" evidence="13">
    <location>
        <begin position="54"/>
        <end position="217"/>
    </location>
</feature>
<dbReference type="InterPro" id="IPR046348">
    <property type="entry name" value="SIS_dom_sf"/>
</dbReference>
<proteinExistence type="inferred from homology"/>
<evidence type="ECO:0000256" key="1">
    <source>
        <dbReference type="ARBA" id="ARBA00011738"/>
    </source>
</evidence>
<dbReference type="AlphaFoldDB" id="A0A5R9BWG5"/>
<dbReference type="GO" id="GO:0097367">
    <property type="term" value="F:carbohydrate derivative binding"/>
    <property type="evidence" value="ECO:0007669"/>
    <property type="project" value="InterPro"/>
</dbReference>
<dbReference type="Pfam" id="PF22645">
    <property type="entry name" value="GKRP_SIS_N"/>
    <property type="match status" value="1"/>
</dbReference>
<reference evidence="14 15" key="1">
    <citation type="submission" date="2019-05" db="EMBL/GenBank/DDBJ databases">
        <title>The metagenome of a microbial culture collection derived from dairy environment covers the genomic content of the human microbiome.</title>
        <authorList>
            <person name="Roder T."/>
            <person name="Wuthrich D."/>
            <person name="Sattari Z."/>
            <person name="Von Ah U."/>
            <person name="Bar C."/>
            <person name="Ronchi F."/>
            <person name="Macpherson A.J."/>
            <person name="Ganal-Vonarburg S.C."/>
            <person name="Bruggmann R."/>
            <person name="Vergeres G."/>
        </authorList>
    </citation>
    <scope>NUCLEOTIDE SEQUENCE [LARGE SCALE GENOMIC DNA]</scope>
    <source>
        <strain evidence="14 15">FAM 24235</strain>
    </source>
</reference>
<evidence type="ECO:0000256" key="12">
    <source>
        <dbReference type="HAMAP-Rule" id="MF_00068"/>
    </source>
</evidence>
<comment type="similarity">
    <text evidence="7 12">Belongs to the GCKR-like family. MurNAc-6-P etherase subfamily.</text>
</comment>
<evidence type="ECO:0000256" key="10">
    <source>
        <dbReference type="ARBA" id="ARBA00077905"/>
    </source>
</evidence>
<dbReference type="EC" id="4.2.1.126" evidence="8 12"/>
<dbReference type="CDD" id="cd05007">
    <property type="entry name" value="SIS_Etherase"/>
    <property type="match status" value="1"/>
</dbReference>
<evidence type="ECO:0000313" key="14">
    <source>
        <dbReference type="EMBL" id="TLQ05046.1"/>
    </source>
</evidence>
<comment type="pathway">
    <text evidence="6">Cell wall biogenesis.</text>
</comment>
<evidence type="ECO:0000256" key="5">
    <source>
        <dbReference type="ARBA" id="ARBA00060595"/>
    </source>
</evidence>
<dbReference type="Proteomes" id="UP000307201">
    <property type="component" value="Unassembled WGS sequence"/>
</dbReference>
<evidence type="ECO:0000256" key="6">
    <source>
        <dbReference type="ARBA" id="ARBA00060672"/>
    </source>
</evidence>
<dbReference type="NCBIfam" id="TIGR00274">
    <property type="entry name" value="N-acetylmuramic acid 6-phosphate etherase"/>
    <property type="match status" value="1"/>
</dbReference>
<evidence type="ECO:0000256" key="11">
    <source>
        <dbReference type="ARBA" id="ARBA00084049"/>
    </source>
</evidence>
<evidence type="ECO:0000256" key="2">
    <source>
        <dbReference type="ARBA" id="ARBA00023239"/>
    </source>
</evidence>
<evidence type="ECO:0000256" key="7">
    <source>
        <dbReference type="ARBA" id="ARBA00061234"/>
    </source>
</evidence>
<dbReference type="GO" id="GO:0016835">
    <property type="term" value="F:carbon-oxygen lyase activity"/>
    <property type="evidence" value="ECO:0007669"/>
    <property type="project" value="UniProtKB-UniRule"/>
</dbReference>
<evidence type="ECO:0000313" key="15">
    <source>
        <dbReference type="Proteomes" id="UP000307201"/>
    </source>
</evidence>
<evidence type="ECO:0000256" key="3">
    <source>
        <dbReference type="ARBA" id="ARBA00023277"/>
    </source>
</evidence>
<dbReference type="GO" id="GO:0046348">
    <property type="term" value="P:amino sugar catabolic process"/>
    <property type="evidence" value="ECO:0007669"/>
    <property type="project" value="InterPro"/>
</dbReference>
<accession>A0A5R9BWG5</accession>
<dbReference type="PANTHER" id="PTHR10088">
    <property type="entry name" value="GLUCOKINASE REGULATORY PROTEIN"/>
    <property type="match status" value="1"/>
</dbReference>
<comment type="catalytic activity">
    <reaction evidence="4 12">
        <text>N-acetyl-D-muramate 6-phosphate + H2O = N-acetyl-D-glucosamine 6-phosphate + (R)-lactate</text>
        <dbReference type="Rhea" id="RHEA:26410"/>
        <dbReference type="ChEBI" id="CHEBI:15377"/>
        <dbReference type="ChEBI" id="CHEBI:16004"/>
        <dbReference type="ChEBI" id="CHEBI:57513"/>
        <dbReference type="ChEBI" id="CHEBI:58722"/>
        <dbReference type="EC" id="4.2.1.126"/>
    </reaction>
</comment>
<sequence>MMSKMNTEQRNPRSMNLDTLSVPEMTKLMNEEDVTVTTAIRQSMDQINDLITVIIKQMEKGGRLFYIGAGTSGRLGILDAAECVPTFGTSPEWVQGIIAGGEKAVLEAVEGAEDSEALAIKDLKDKKLNEKDILIGIAASGRTPYVKGALKYAQEVGAQTGSISNNPEAAISRLANYPIEVVTGPEVLTGSTRLKAGTAQKLVLNMISTVTMVKLGKAYENLMVDVQATNEKLVDRSKRIIMEATDCSFEEAEKYYEQSHSVKTAIVQILAEVTLDEAENLLNQKQGRVREAIRSRK</sequence>
<dbReference type="NCBIfam" id="NF003915">
    <property type="entry name" value="PRK05441.1"/>
    <property type="match status" value="1"/>
</dbReference>
<comment type="caution">
    <text evidence="14">The sequence shown here is derived from an EMBL/GenBank/DDBJ whole genome shotgun (WGS) entry which is preliminary data.</text>
</comment>
<comment type="subunit">
    <text evidence="1 12">Homodimer.</text>
</comment>
<comment type="function">
    <text evidence="12">Specifically catalyzes the cleavage of the D-lactyl ether substituent of MurNAc 6-phosphate, producing GlcNAc 6-phosphate and D-lactate.</text>
</comment>
<comment type="pathway">
    <text evidence="5">Amino-sugar metabolism; 1,6-anhydro-N-acetylmuramate degradation.</text>
</comment>
<keyword evidence="3 12" id="KW-0119">Carbohydrate metabolism</keyword>
<dbReference type="UniPathway" id="UPA00342"/>
<evidence type="ECO:0000256" key="9">
    <source>
        <dbReference type="ARBA" id="ARBA00070061"/>
    </source>
</evidence>
<dbReference type="OrthoDB" id="9813395at2"/>
<dbReference type="Gene3D" id="1.10.8.1080">
    <property type="match status" value="1"/>
</dbReference>
<dbReference type="STRING" id="191770.SAMN04488013_12326"/>
<dbReference type="SUPFAM" id="SSF53697">
    <property type="entry name" value="SIS domain"/>
    <property type="match status" value="1"/>
</dbReference>
<dbReference type="InterPro" id="IPR040190">
    <property type="entry name" value="MURQ/GCKR"/>
</dbReference>
<organism evidence="14 15">
    <name type="scientific">Marinilactibacillus psychrotolerans</name>
    <dbReference type="NCBI Taxonomy" id="191770"/>
    <lineage>
        <taxon>Bacteria</taxon>
        <taxon>Bacillati</taxon>
        <taxon>Bacillota</taxon>
        <taxon>Bacilli</taxon>
        <taxon>Lactobacillales</taxon>
        <taxon>Carnobacteriaceae</taxon>
        <taxon>Marinilactibacillus</taxon>
    </lineage>
</organism>
<keyword evidence="2 12" id="KW-0456">Lyase</keyword>
<dbReference type="FunFam" id="1.10.8.1080:FF:000001">
    <property type="entry name" value="N-acetylmuramic acid 6-phosphate etherase"/>
    <property type="match status" value="1"/>
</dbReference>
<dbReference type="HAMAP" id="MF_00068">
    <property type="entry name" value="MurQ"/>
    <property type="match status" value="1"/>
</dbReference>
<dbReference type="PROSITE" id="PS01272">
    <property type="entry name" value="GCKR"/>
    <property type="match status" value="1"/>
</dbReference>
<protein>
    <recommendedName>
        <fullName evidence="9 12">N-acetylmuramic acid 6-phosphate etherase</fullName>
        <shortName evidence="12">MurNAc-6-P etherase</shortName>
        <ecNumber evidence="8 12">4.2.1.126</ecNumber>
    </recommendedName>
    <alternativeName>
        <fullName evidence="11 12">N-acetylmuramic acid 6-phosphate hydrolase</fullName>
    </alternativeName>
    <alternativeName>
        <fullName evidence="10 12">N-acetylmuramic acid 6-phosphate lyase</fullName>
    </alternativeName>
</protein>
<dbReference type="GO" id="GO:0009254">
    <property type="term" value="P:peptidoglycan turnover"/>
    <property type="evidence" value="ECO:0007669"/>
    <property type="project" value="TreeGrafter"/>
</dbReference>
<evidence type="ECO:0000256" key="8">
    <source>
        <dbReference type="ARBA" id="ARBA00067056"/>
    </source>
</evidence>
<dbReference type="EMBL" id="VBTE01000060">
    <property type="protein sequence ID" value="TLQ05046.1"/>
    <property type="molecule type" value="Genomic_DNA"/>
</dbReference>
<dbReference type="InterPro" id="IPR001347">
    <property type="entry name" value="SIS_dom"/>
</dbReference>
<dbReference type="PROSITE" id="PS51464">
    <property type="entry name" value="SIS"/>
    <property type="match status" value="1"/>
</dbReference>
<evidence type="ECO:0000256" key="4">
    <source>
        <dbReference type="ARBA" id="ARBA00051747"/>
    </source>
</evidence>
<comment type="miscellaneous">
    <text evidence="12">A lyase-type mechanism (elimination/hydration) is suggested for the cleavage of the lactyl ether bond of MurNAc 6-phosphate, with the formation of an alpha,beta-unsaturated aldehyde intermediate with (E)-stereochemistry, followed by the syn addition of water to give product.</text>
</comment>
<dbReference type="PANTHER" id="PTHR10088:SF4">
    <property type="entry name" value="GLUCOKINASE REGULATORY PROTEIN"/>
    <property type="match status" value="1"/>
</dbReference>
<dbReference type="GO" id="GO:0016803">
    <property type="term" value="F:ether hydrolase activity"/>
    <property type="evidence" value="ECO:0007669"/>
    <property type="project" value="TreeGrafter"/>
</dbReference>
<name>A0A5R9BWG5_9LACT</name>
<dbReference type="InterPro" id="IPR005486">
    <property type="entry name" value="Glucokinase_regulatory_CS"/>
</dbReference>
<feature type="active site" evidence="12">
    <location>
        <position position="113"/>
    </location>
</feature>
<dbReference type="Gene3D" id="3.40.50.10490">
    <property type="entry name" value="Glucose-6-phosphate isomerase like protein, domain 1"/>
    <property type="match status" value="1"/>
</dbReference>
<dbReference type="FunFam" id="3.40.50.10490:FF:000014">
    <property type="entry name" value="N-acetylmuramic acid 6-phosphate etherase"/>
    <property type="match status" value="1"/>
</dbReference>
<comment type="pathway">
    <text evidence="12">Amino-sugar metabolism; N-acetylmuramate degradation.</text>
</comment>
<feature type="active site" description="Proton donor" evidence="12">
    <location>
        <position position="82"/>
    </location>
</feature>
<evidence type="ECO:0000259" key="13">
    <source>
        <dbReference type="PROSITE" id="PS51464"/>
    </source>
</evidence>